<feature type="compositionally biased region" description="Basic residues" evidence="1">
    <location>
        <begin position="1"/>
        <end position="18"/>
    </location>
</feature>
<proteinExistence type="predicted"/>
<reference evidence="2 3" key="1">
    <citation type="submission" date="2019-11" db="EMBL/GenBank/DDBJ databases">
        <title>Whole-genome sequence of a the green, strictly anaerobic photosynthetic bacterium Heliobacillus mobilis DSM 6151.</title>
        <authorList>
            <person name="Kyndt J.A."/>
            <person name="Meyer T.E."/>
        </authorList>
    </citation>
    <scope>NUCLEOTIDE SEQUENCE [LARGE SCALE GENOMIC DNA]</scope>
    <source>
        <strain evidence="2 3">DSM 6151</strain>
    </source>
</reference>
<dbReference type="Proteomes" id="UP000430670">
    <property type="component" value="Unassembled WGS sequence"/>
</dbReference>
<organism evidence="2 3">
    <name type="scientific">Heliobacterium mobile</name>
    <name type="common">Heliobacillus mobilis</name>
    <dbReference type="NCBI Taxonomy" id="28064"/>
    <lineage>
        <taxon>Bacteria</taxon>
        <taxon>Bacillati</taxon>
        <taxon>Bacillota</taxon>
        <taxon>Clostridia</taxon>
        <taxon>Eubacteriales</taxon>
        <taxon>Heliobacteriaceae</taxon>
        <taxon>Heliobacterium</taxon>
    </lineage>
</organism>
<protein>
    <submittedName>
        <fullName evidence="2">Uncharacterized protein</fullName>
    </submittedName>
</protein>
<feature type="region of interest" description="Disordered" evidence="1">
    <location>
        <begin position="1"/>
        <end position="22"/>
    </location>
</feature>
<evidence type="ECO:0000313" key="3">
    <source>
        <dbReference type="Proteomes" id="UP000430670"/>
    </source>
</evidence>
<accession>A0A6I3SBP8</accession>
<keyword evidence="3" id="KW-1185">Reference proteome</keyword>
<evidence type="ECO:0000313" key="2">
    <source>
        <dbReference type="EMBL" id="MTV47742.1"/>
    </source>
</evidence>
<name>A0A6I3SBP8_HELMO</name>
<evidence type="ECO:0000256" key="1">
    <source>
        <dbReference type="SAM" id="MobiDB-lite"/>
    </source>
</evidence>
<dbReference type="EMBL" id="WNKU01000001">
    <property type="protein sequence ID" value="MTV47742.1"/>
    <property type="molecule type" value="Genomic_DNA"/>
</dbReference>
<dbReference type="RefSeq" id="WP_155474816.1">
    <property type="nucleotide sequence ID" value="NZ_WNKU01000001.1"/>
</dbReference>
<comment type="caution">
    <text evidence="2">The sequence shown here is derived from an EMBL/GenBank/DDBJ whole genome shotgun (WGS) entry which is preliminary data.</text>
</comment>
<sequence>MTQHKRRGRSGKQARKAKADKPGIIIVGIPRWPRKDPFRPGKLVAWAEPIEFR</sequence>
<dbReference type="AlphaFoldDB" id="A0A6I3SBP8"/>
<gene>
    <name evidence="2" type="ORF">GJ688_01935</name>
</gene>